<reference evidence="2" key="1">
    <citation type="journal article" date="2021" name="bioRxiv">
        <title>Whole Genome Assembly and Annotation of Northern Wild Rice, Zizania palustris L., Supports a Whole Genome Duplication in the Zizania Genus.</title>
        <authorList>
            <person name="Haas M."/>
            <person name="Kono T."/>
            <person name="Macchietto M."/>
            <person name="Millas R."/>
            <person name="McGilp L."/>
            <person name="Shao M."/>
            <person name="Duquette J."/>
            <person name="Hirsch C.N."/>
            <person name="Kimball J."/>
        </authorList>
    </citation>
    <scope>NUCLEOTIDE SEQUENCE</scope>
    <source>
        <tissue evidence="2">Fresh leaf tissue</tissue>
    </source>
</reference>
<proteinExistence type="predicted"/>
<accession>A0A8J5W9S5</accession>
<name>A0A8J5W9S5_ZIZPA</name>
<reference evidence="2" key="2">
    <citation type="submission" date="2021-02" db="EMBL/GenBank/DDBJ databases">
        <authorList>
            <person name="Kimball J.A."/>
            <person name="Haas M.W."/>
            <person name="Macchietto M."/>
            <person name="Kono T."/>
            <person name="Duquette J."/>
            <person name="Shao M."/>
        </authorList>
    </citation>
    <scope>NUCLEOTIDE SEQUENCE</scope>
    <source>
        <tissue evidence="2">Fresh leaf tissue</tissue>
    </source>
</reference>
<feature type="region of interest" description="Disordered" evidence="1">
    <location>
        <begin position="68"/>
        <end position="97"/>
    </location>
</feature>
<organism evidence="2 3">
    <name type="scientific">Zizania palustris</name>
    <name type="common">Northern wild rice</name>
    <dbReference type="NCBI Taxonomy" id="103762"/>
    <lineage>
        <taxon>Eukaryota</taxon>
        <taxon>Viridiplantae</taxon>
        <taxon>Streptophyta</taxon>
        <taxon>Embryophyta</taxon>
        <taxon>Tracheophyta</taxon>
        <taxon>Spermatophyta</taxon>
        <taxon>Magnoliopsida</taxon>
        <taxon>Liliopsida</taxon>
        <taxon>Poales</taxon>
        <taxon>Poaceae</taxon>
        <taxon>BOP clade</taxon>
        <taxon>Oryzoideae</taxon>
        <taxon>Oryzeae</taxon>
        <taxon>Zizaniinae</taxon>
        <taxon>Zizania</taxon>
    </lineage>
</organism>
<dbReference type="Proteomes" id="UP000729402">
    <property type="component" value="Unassembled WGS sequence"/>
</dbReference>
<dbReference type="EMBL" id="JAAALK010000082">
    <property type="protein sequence ID" value="KAG8086378.1"/>
    <property type="molecule type" value="Genomic_DNA"/>
</dbReference>
<comment type="caution">
    <text evidence="2">The sequence shown here is derived from an EMBL/GenBank/DDBJ whole genome shotgun (WGS) entry which is preliminary data.</text>
</comment>
<evidence type="ECO:0000313" key="2">
    <source>
        <dbReference type="EMBL" id="KAG8086378.1"/>
    </source>
</evidence>
<evidence type="ECO:0000313" key="3">
    <source>
        <dbReference type="Proteomes" id="UP000729402"/>
    </source>
</evidence>
<gene>
    <name evidence="2" type="ORF">GUJ93_ZPchr0010g9499</name>
</gene>
<sequence>MAHCSVVGSGAPPCPVPVAWNSLVRLGEGGRRVVVSLVRQRMSQRITWRAAAGLQESGRWGRLEHVRTDPTAPLLPGSNWRRTFAPPPPPPPAEQLVAPSEPACNFQTGILVIV</sequence>
<protein>
    <submittedName>
        <fullName evidence="2">Uncharacterized protein</fullName>
    </submittedName>
</protein>
<dbReference type="AlphaFoldDB" id="A0A8J5W9S5"/>
<evidence type="ECO:0000256" key="1">
    <source>
        <dbReference type="SAM" id="MobiDB-lite"/>
    </source>
</evidence>
<keyword evidence="3" id="KW-1185">Reference proteome</keyword>